<evidence type="ECO:0000313" key="2">
    <source>
        <dbReference type="EMBL" id="MBS2967470.1"/>
    </source>
</evidence>
<dbReference type="InterPro" id="IPR039248">
    <property type="entry name" value="Ptase_RsbX"/>
</dbReference>
<dbReference type="RefSeq" id="WP_211555941.1">
    <property type="nucleotide sequence ID" value="NZ_JAGVRK010000001.1"/>
</dbReference>
<dbReference type="Gene3D" id="3.60.40.10">
    <property type="entry name" value="PPM-type phosphatase domain"/>
    <property type="match status" value="1"/>
</dbReference>
<dbReference type="PROSITE" id="PS51746">
    <property type="entry name" value="PPM_2"/>
    <property type="match status" value="1"/>
</dbReference>
<reference evidence="2 3" key="1">
    <citation type="submission" date="2021-04" db="EMBL/GenBank/DDBJ databases">
        <title>Metabacillus sp. strain KIGAM252 whole genome sequence.</title>
        <authorList>
            <person name="Seo M.-J."/>
            <person name="Cho E.-S."/>
            <person name="Hwang C.Y."/>
            <person name="Yoon D.J."/>
        </authorList>
    </citation>
    <scope>NUCLEOTIDE SEQUENCE [LARGE SCALE GENOMIC DNA]</scope>
    <source>
        <strain evidence="2 3">KIGAM252</strain>
    </source>
</reference>
<accession>A0ABS5L9S2</accession>
<organism evidence="2 3">
    <name type="scientific">Metabacillus flavus</name>
    <dbReference type="NCBI Taxonomy" id="2823519"/>
    <lineage>
        <taxon>Bacteria</taxon>
        <taxon>Bacillati</taxon>
        <taxon>Bacillota</taxon>
        <taxon>Bacilli</taxon>
        <taxon>Bacillales</taxon>
        <taxon>Bacillaceae</taxon>
        <taxon>Metabacillus</taxon>
    </lineage>
</organism>
<sequence>MIERETNERIRALAFQLQKKGKVLCGDSFFMKTTDEYFICSLADGLGSGGLAHESSQAISDLVEMHHEEDVEQLLIRCNQALKEKRGATVAIFKMTFADQQLAYGSIGNIRFVLYNPAGDFVYPLPVLGYMSGKPQKFKINSYSYQPGAKFIVHSDGLKISAVKSLLRDNDTVEHLSEALESYTLNRDDDLTYIVGQIF</sequence>
<protein>
    <submittedName>
        <fullName evidence="2">SpoIIE family protein phosphatase</fullName>
    </submittedName>
</protein>
<dbReference type="PANTHER" id="PTHR35801">
    <property type="entry name" value="PHOSPHOSERINE PHOSPHATASE RSBX"/>
    <property type="match status" value="1"/>
</dbReference>
<dbReference type="SMART" id="SM00331">
    <property type="entry name" value="PP2C_SIG"/>
    <property type="match status" value="1"/>
</dbReference>
<dbReference type="SUPFAM" id="SSF81606">
    <property type="entry name" value="PP2C-like"/>
    <property type="match status" value="1"/>
</dbReference>
<dbReference type="Proteomes" id="UP000682403">
    <property type="component" value="Unassembled WGS sequence"/>
</dbReference>
<gene>
    <name evidence="2" type="ORF">J9317_01515</name>
</gene>
<dbReference type="Pfam" id="PF07228">
    <property type="entry name" value="SpoIIE"/>
    <property type="match status" value="1"/>
</dbReference>
<evidence type="ECO:0000259" key="1">
    <source>
        <dbReference type="PROSITE" id="PS51746"/>
    </source>
</evidence>
<dbReference type="PANTHER" id="PTHR35801:SF1">
    <property type="entry name" value="PHOSPHOSERINE PHOSPHATASE RSBX"/>
    <property type="match status" value="1"/>
</dbReference>
<comment type="caution">
    <text evidence="2">The sequence shown here is derived from an EMBL/GenBank/DDBJ whole genome shotgun (WGS) entry which is preliminary data.</text>
</comment>
<dbReference type="EMBL" id="JAGVRK010000001">
    <property type="protein sequence ID" value="MBS2967470.1"/>
    <property type="molecule type" value="Genomic_DNA"/>
</dbReference>
<dbReference type="InterPro" id="IPR001932">
    <property type="entry name" value="PPM-type_phosphatase-like_dom"/>
</dbReference>
<proteinExistence type="predicted"/>
<feature type="domain" description="PPM-type phosphatase" evidence="1">
    <location>
        <begin position="11"/>
        <end position="198"/>
    </location>
</feature>
<dbReference type="InterPro" id="IPR036457">
    <property type="entry name" value="PPM-type-like_dom_sf"/>
</dbReference>
<name>A0ABS5L9S2_9BACI</name>
<evidence type="ECO:0000313" key="3">
    <source>
        <dbReference type="Proteomes" id="UP000682403"/>
    </source>
</evidence>
<keyword evidence="3" id="KW-1185">Reference proteome</keyword>